<dbReference type="InterPro" id="IPR004182">
    <property type="entry name" value="GRAM"/>
</dbReference>
<evidence type="ECO:0000313" key="4">
    <source>
        <dbReference type="EMBL" id="OCT97415.1"/>
    </source>
</evidence>
<dbReference type="PANTHER" id="PTHR46645:SF1">
    <property type="entry name" value="GRAM DOMAIN-CONTAINING PROTEIN"/>
    <property type="match status" value="1"/>
</dbReference>
<evidence type="ECO:0000256" key="2">
    <source>
        <dbReference type="SAM" id="Phobius"/>
    </source>
</evidence>
<dbReference type="EMBL" id="CM004467">
    <property type="protein sequence ID" value="OCT97415.1"/>
    <property type="molecule type" value="Genomic_DNA"/>
</dbReference>
<reference evidence="5" key="1">
    <citation type="journal article" date="2016" name="Nature">
        <title>Genome evolution in the allotetraploid frog Xenopus laevis.</title>
        <authorList>
            <person name="Session A.M."/>
            <person name="Uno Y."/>
            <person name="Kwon T."/>
            <person name="Chapman J.A."/>
            <person name="Toyoda A."/>
            <person name="Takahashi S."/>
            <person name="Fukui A."/>
            <person name="Hikosaka A."/>
            <person name="Suzuki A."/>
            <person name="Kondo M."/>
            <person name="van Heeringen S.J."/>
            <person name="Quigley I."/>
            <person name="Heinz S."/>
            <person name="Ogino H."/>
            <person name="Ochi H."/>
            <person name="Hellsten U."/>
            <person name="Lyons J.B."/>
            <person name="Simakov O."/>
            <person name="Putnam N."/>
            <person name="Stites J."/>
            <person name="Kuroki Y."/>
            <person name="Tanaka T."/>
            <person name="Michiue T."/>
            <person name="Watanabe M."/>
            <person name="Bogdanovic O."/>
            <person name="Lister R."/>
            <person name="Georgiou G."/>
            <person name="Paranjpe S.S."/>
            <person name="van Kruijsbergen I."/>
            <person name="Shu S."/>
            <person name="Carlson J."/>
            <person name="Kinoshita T."/>
            <person name="Ohta Y."/>
            <person name="Mawaribuchi S."/>
            <person name="Jenkins J."/>
            <person name="Grimwood J."/>
            <person name="Schmutz J."/>
            <person name="Mitros T."/>
            <person name="Mozaffari S.V."/>
            <person name="Suzuki Y."/>
            <person name="Haramoto Y."/>
            <person name="Yamamoto T.S."/>
            <person name="Takagi C."/>
            <person name="Heald R."/>
            <person name="Miller K."/>
            <person name="Haudenschild C."/>
            <person name="Kitzman J."/>
            <person name="Nakayama T."/>
            <person name="Izutsu Y."/>
            <person name="Robert J."/>
            <person name="Fortriede J."/>
            <person name="Burns K."/>
            <person name="Lotay V."/>
            <person name="Karimi K."/>
            <person name="Yasuoka Y."/>
            <person name="Dichmann D.S."/>
            <person name="Flajnik M.F."/>
            <person name="Houston D.W."/>
            <person name="Shendure J."/>
            <person name="DuPasquier L."/>
            <person name="Vize P.D."/>
            <person name="Zorn A.M."/>
            <person name="Ito M."/>
            <person name="Marcotte E.M."/>
            <person name="Wallingford J.B."/>
            <person name="Ito Y."/>
            <person name="Asashima M."/>
            <person name="Ueno N."/>
            <person name="Matsuda Y."/>
            <person name="Veenstra G.J."/>
            <person name="Fujiyama A."/>
            <person name="Harland R.M."/>
            <person name="Taira M."/>
            <person name="Rokhsar D.S."/>
        </authorList>
    </citation>
    <scope>NUCLEOTIDE SEQUENCE [LARGE SCALE GENOMIC DNA]</scope>
    <source>
        <strain evidence="5">J</strain>
    </source>
</reference>
<dbReference type="InterPro" id="IPR052633">
    <property type="entry name" value="GRAM_domain_protein_2B"/>
</dbReference>
<feature type="region of interest" description="Disordered" evidence="1">
    <location>
        <begin position="51"/>
        <end position="81"/>
    </location>
</feature>
<dbReference type="Proteomes" id="UP000694892">
    <property type="component" value="Chromosome 1S"/>
</dbReference>
<dbReference type="InterPro" id="IPR011993">
    <property type="entry name" value="PH-like_dom_sf"/>
</dbReference>
<dbReference type="AlphaFoldDB" id="A0A974I105"/>
<dbReference type="CDD" id="cd13220">
    <property type="entry name" value="PH-GRAM_GRAMDC"/>
    <property type="match status" value="1"/>
</dbReference>
<evidence type="ECO:0000256" key="1">
    <source>
        <dbReference type="SAM" id="MobiDB-lite"/>
    </source>
</evidence>
<dbReference type="SMART" id="SM00568">
    <property type="entry name" value="GRAM"/>
    <property type="match status" value="1"/>
</dbReference>
<keyword evidence="2" id="KW-0812">Transmembrane</keyword>
<dbReference type="Gene3D" id="2.30.29.30">
    <property type="entry name" value="Pleckstrin-homology domain (PH domain)/Phosphotyrosine-binding domain (PTB)"/>
    <property type="match status" value="1"/>
</dbReference>
<organism evidence="4 5">
    <name type="scientific">Xenopus laevis</name>
    <name type="common">African clawed frog</name>
    <dbReference type="NCBI Taxonomy" id="8355"/>
    <lineage>
        <taxon>Eukaryota</taxon>
        <taxon>Metazoa</taxon>
        <taxon>Chordata</taxon>
        <taxon>Craniata</taxon>
        <taxon>Vertebrata</taxon>
        <taxon>Euteleostomi</taxon>
        <taxon>Amphibia</taxon>
        <taxon>Batrachia</taxon>
        <taxon>Anura</taxon>
        <taxon>Pipoidea</taxon>
        <taxon>Pipidae</taxon>
        <taxon>Xenopodinae</taxon>
        <taxon>Xenopus</taxon>
        <taxon>Xenopus</taxon>
    </lineage>
</organism>
<keyword evidence="2" id="KW-1133">Transmembrane helix</keyword>
<proteinExistence type="predicted"/>
<feature type="compositionally biased region" description="Low complexity" evidence="1">
    <location>
        <begin position="68"/>
        <end position="77"/>
    </location>
</feature>
<accession>A0A974I105</accession>
<feature type="domain" description="GRAM" evidence="3">
    <location>
        <begin position="93"/>
        <end position="160"/>
    </location>
</feature>
<dbReference type="Pfam" id="PF02893">
    <property type="entry name" value="GRAM"/>
    <property type="match status" value="1"/>
</dbReference>
<name>A0A974I105_XENLA</name>
<feature type="transmembrane region" description="Helical" evidence="2">
    <location>
        <begin position="300"/>
        <end position="321"/>
    </location>
</feature>
<sequence>MKLIGRAGRESATLALSVSSDSVLGSVRQKRSKKRLAELKSFSLEEPLHEDVGERGTLTRSKTYDPPSSLKSDQSSSVERRRSITTNLPKHNITFHRIFQDVTKEEELKDSFSCALQREVLYQGRLYISSNHLAFYCNMLRKEIKVLIPVNSVIVLKKANTALLVPNALSVRTVEGEKYLFGSLRNRELCYQAVHAVCSNLQDGSACSTPFSYSAEASFEQSKVLNSSHSDIDQNQQESDSTDICTTDVHFETQILVRSGSSEVDAVTLNPWIKGEAGQEKVNLDYTNHTQWVEPSAVNILLIVYMLLVLLLLVSSGYIGLRIMELENQLSIMGAWPKGEEIQGPARLATSPNERIFPRYATKLRGYIGGNSNVRPYGRTIELRCAKRLRLVSRVKIQPSRSISWPDIDREDPSEAHIHGQISCQIGPNDRYRQL</sequence>
<evidence type="ECO:0000313" key="5">
    <source>
        <dbReference type="Proteomes" id="UP000694892"/>
    </source>
</evidence>
<dbReference type="PANTHER" id="PTHR46645">
    <property type="entry name" value="GRAM DOMAIN-CONTAINING PROTEIN 2B-RELATED"/>
    <property type="match status" value="1"/>
</dbReference>
<keyword evidence="2" id="KW-0472">Membrane</keyword>
<protein>
    <recommendedName>
        <fullName evidence="3">GRAM domain-containing protein</fullName>
    </recommendedName>
</protein>
<gene>
    <name evidence="4" type="ORF">XELAEV_18009637mg</name>
</gene>
<evidence type="ECO:0000259" key="3">
    <source>
        <dbReference type="SMART" id="SM00568"/>
    </source>
</evidence>
<dbReference type="OMA" id="HYICALQ"/>